<comment type="caution">
    <text evidence="3">The sequence shown here is derived from an EMBL/GenBank/DDBJ whole genome shotgun (WGS) entry which is preliminary data.</text>
</comment>
<keyword evidence="1" id="KW-0862">Zinc</keyword>
<reference evidence="3 4" key="1">
    <citation type="journal article" date="2021" name="Sci. Rep.">
        <title>Genome sequencing of the multicellular alga Astrephomene provides insights into convergent evolution of germ-soma differentiation.</title>
        <authorList>
            <person name="Yamashita S."/>
            <person name="Yamamoto K."/>
            <person name="Matsuzaki R."/>
            <person name="Suzuki S."/>
            <person name="Yamaguchi H."/>
            <person name="Hirooka S."/>
            <person name="Minakuchi Y."/>
            <person name="Miyagishima S."/>
            <person name="Kawachi M."/>
            <person name="Toyoda A."/>
            <person name="Nozaki H."/>
        </authorList>
    </citation>
    <scope>NUCLEOTIDE SEQUENCE [LARGE SCALE GENOMIC DNA]</scope>
    <source>
        <strain evidence="3 4">NIES-4017</strain>
    </source>
</reference>
<sequence>MECSVSASASLQFNLQDDDIALAKLLQEQERAFYILGQSISADQTGEVELTDEELARRLQEEEDQATYHALAYGVGGDADGLLREAGLDTESPAQIESEEQEQSELPFSYEDMLALGDLAGKVSKGLKAETLNRLQVERVSTLRATCNASSLDRCCICQLEFEDDDEATPLPCRHCYHSDCVRQWLQQSKACPVCGKELEAAASST</sequence>
<dbReference type="AlphaFoldDB" id="A0AAD3HGX0"/>
<dbReference type="Gene3D" id="3.30.40.10">
    <property type="entry name" value="Zinc/RING finger domain, C3HC4 (zinc finger)"/>
    <property type="match status" value="1"/>
</dbReference>
<dbReference type="PANTHER" id="PTHR47530:SF4">
    <property type="entry name" value="E3 UBIQUITIN LIGASE BIG BROTHER-RELATED"/>
    <property type="match status" value="1"/>
</dbReference>
<proteinExistence type="predicted"/>
<dbReference type="EMBL" id="BMAR01000001">
    <property type="protein sequence ID" value="GFR40161.1"/>
    <property type="molecule type" value="Genomic_DNA"/>
</dbReference>
<organism evidence="3 4">
    <name type="scientific">Astrephomene gubernaculifera</name>
    <dbReference type="NCBI Taxonomy" id="47775"/>
    <lineage>
        <taxon>Eukaryota</taxon>
        <taxon>Viridiplantae</taxon>
        <taxon>Chlorophyta</taxon>
        <taxon>core chlorophytes</taxon>
        <taxon>Chlorophyceae</taxon>
        <taxon>CS clade</taxon>
        <taxon>Chlamydomonadales</taxon>
        <taxon>Astrephomenaceae</taxon>
        <taxon>Astrephomene</taxon>
    </lineage>
</organism>
<keyword evidence="1" id="KW-0479">Metal-binding</keyword>
<dbReference type="InterPro" id="IPR013083">
    <property type="entry name" value="Znf_RING/FYVE/PHD"/>
</dbReference>
<evidence type="ECO:0000313" key="4">
    <source>
        <dbReference type="Proteomes" id="UP001054857"/>
    </source>
</evidence>
<protein>
    <recommendedName>
        <fullName evidence="2">RING-type domain-containing protein</fullName>
    </recommendedName>
</protein>
<keyword evidence="4" id="KW-1185">Reference proteome</keyword>
<dbReference type="InterPro" id="IPR043312">
    <property type="entry name" value="AtBBR-like"/>
</dbReference>
<dbReference type="PROSITE" id="PS50089">
    <property type="entry name" value="ZF_RING_2"/>
    <property type="match status" value="1"/>
</dbReference>
<dbReference type="Proteomes" id="UP001054857">
    <property type="component" value="Unassembled WGS sequence"/>
</dbReference>
<dbReference type="Pfam" id="PF13639">
    <property type="entry name" value="zf-RING_2"/>
    <property type="match status" value="1"/>
</dbReference>
<dbReference type="SUPFAM" id="SSF57850">
    <property type="entry name" value="RING/U-box"/>
    <property type="match status" value="1"/>
</dbReference>
<name>A0AAD3HGX0_9CHLO</name>
<dbReference type="SMART" id="SM00184">
    <property type="entry name" value="RING"/>
    <property type="match status" value="1"/>
</dbReference>
<evidence type="ECO:0000259" key="2">
    <source>
        <dbReference type="PROSITE" id="PS50089"/>
    </source>
</evidence>
<accession>A0AAD3HGX0</accession>
<dbReference type="PANTHER" id="PTHR47530">
    <property type="entry name" value="E3 UBIQUITIN LIGASE BIG BROTHER-RELATED"/>
    <property type="match status" value="1"/>
</dbReference>
<evidence type="ECO:0000256" key="1">
    <source>
        <dbReference type="PROSITE-ProRule" id="PRU00175"/>
    </source>
</evidence>
<dbReference type="GO" id="GO:0008270">
    <property type="term" value="F:zinc ion binding"/>
    <property type="evidence" value="ECO:0007669"/>
    <property type="project" value="UniProtKB-KW"/>
</dbReference>
<feature type="domain" description="RING-type" evidence="2">
    <location>
        <begin position="155"/>
        <end position="195"/>
    </location>
</feature>
<gene>
    <name evidence="3" type="ORF">Agub_g718</name>
</gene>
<keyword evidence="1" id="KW-0863">Zinc-finger</keyword>
<dbReference type="InterPro" id="IPR001841">
    <property type="entry name" value="Znf_RING"/>
</dbReference>
<evidence type="ECO:0000313" key="3">
    <source>
        <dbReference type="EMBL" id="GFR40161.1"/>
    </source>
</evidence>